<comment type="caution">
    <text evidence="8">The sequence shown here is derived from an EMBL/GenBank/DDBJ whole genome shotgun (WGS) entry which is preliminary data.</text>
</comment>
<evidence type="ECO:0000256" key="4">
    <source>
        <dbReference type="ARBA" id="ARBA00034617"/>
    </source>
</evidence>
<reference evidence="8" key="1">
    <citation type="submission" date="2020-10" db="EMBL/GenBank/DDBJ databases">
        <authorList>
            <person name="Sedaghatjoo S."/>
        </authorList>
    </citation>
    <scope>NUCLEOTIDE SEQUENCE</scope>
    <source>
        <strain evidence="8">AZH3</strain>
    </source>
</reference>
<dbReference type="EC" id="5.6.2.4" evidence="5"/>
<dbReference type="Proteomes" id="UP000836402">
    <property type="component" value="Unassembled WGS sequence"/>
</dbReference>
<proteinExistence type="inferred from homology"/>
<dbReference type="Pfam" id="PF00270">
    <property type="entry name" value="DEAD"/>
    <property type="match status" value="1"/>
</dbReference>
<evidence type="ECO:0000259" key="7">
    <source>
        <dbReference type="PROSITE" id="PS51192"/>
    </source>
</evidence>
<sequence length="383" mass="41742">MPSSSLPSPQLAAGETVLRSSRRRPLAEIQASQPDDPTQHSPTSTASSPPPKRQRQSARHAGHHSKYGSPSLSHSSSRSPSNSPSGSPPDPLRAAIPSRATRSRNKSTQAAHVNMIQLLRDFHEDAGFIPEQWQLEVICCLAAGWDVVLSAGTGRGKSLIWEIAALLHPDKIFLVIVPLQAIEIDQVSKYTKTSISAIALSQSVITGKLQDQTDSVAQASTTNSVSSARNDHTARAARKKLQRDLRDGVYQLIFASPEMLLQNPNISLLLSEPSFKNRVGGVFVDEAHVVEDWGYRVSPGDKRAFRPEYAKIRTVRARIGMDVPCAAVSATLPHATLESVIQSLDLGRRNLLAIDAGTDRSNITYEVHPIRNSITQMTDLLRL</sequence>
<keyword evidence="2" id="KW-0238">DNA-binding</keyword>
<evidence type="ECO:0000256" key="1">
    <source>
        <dbReference type="ARBA" id="ARBA00005446"/>
    </source>
</evidence>
<dbReference type="SMART" id="SM00487">
    <property type="entry name" value="DEXDc"/>
    <property type="match status" value="1"/>
</dbReference>
<organism evidence="8 9">
    <name type="scientific">Tilletia caries</name>
    <name type="common">wheat bunt fungus</name>
    <dbReference type="NCBI Taxonomy" id="13290"/>
    <lineage>
        <taxon>Eukaryota</taxon>
        <taxon>Fungi</taxon>
        <taxon>Dikarya</taxon>
        <taxon>Basidiomycota</taxon>
        <taxon>Ustilaginomycotina</taxon>
        <taxon>Exobasidiomycetes</taxon>
        <taxon>Tilletiales</taxon>
        <taxon>Tilletiaceae</taxon>
        <taxon>Tilletia</taxon>
    </lineage>
</organism>
<evidence type="ECO:0000256" key="2">
    <source>
        <dbReference type="ARBA" id="ARBA00023125"/>
    </source>
</evidence>
<gene>
    <name evidence="8" type="ORF">JKIAZH3_G9072</name>
</gene>
<feature type="domain" description="Helicase ATP-binding" evidence="7">
    <location>
        <begin position="138"/>
        <end position="350"/>
    </location>
</feature>
<name>A0ABN7J7W0_9BASI</name>
<dbReference type="InterPro" id="IPR027417">
    <property type="entry name" value="P-loop_NTPase"/>
</dbReference>
<feature type="compositionally biased region" description="Polar residues" evidence="6">
    <location>
        <begin position="30"/>
        <end position="40"/>
    </location>
</feature>
<dbReference type="InterPro" id="IPR011545">
    <property type="entry name" value="DEAD/DEAH_box_helicase_dom"/>
</dbReference>
<keyword evidence="9" id="KW-1185">Reference proteome</keyword>
<dbReference type="PANTHER" id="PTHR13710:SF105">
    <property type="entry name" value="ATP-DEPENDENT DNA HELICASE Q1"/>
    <property type="match status" value="1"/>
</dbReference>
<evidence type="ECO:0000313" key="9">
    <source>
        <dbReference type="Proteomes" id="UP000836402"/>
    </source>
</evidence>
<evidence type="ECO:0000256" key="3">
    <source>
        <dbReference type="ARBA" id="ARBA00023235"/>
    </source>
</evidence>
<dbReference type="PROSITE" id="PS51192">
    <property type="entry name" value="HELICASE_ATP_BIND_1"/>
    <property type="match status" value="1"/>
</dbReference>
<accession>A0ABN7J7W0</accession>
<feature type="compositionally biased region" description="Low complexity" evidence="6">
    <location>
        <begin position="69"/>
        <end position="85"/>
    </location>
</feature>
<evidence type="ECO:0000313" key="8">
    <source>
        <dbReference type="EMBL" id="CAD6952027.1"/>
    </source>
</evidence>
<keyword evidence="3" id="KW-0413">Isomerase</keyword>
<feature type="region of interest" description="Disordered" evidence="6">
    <location>
        <begin position="1"/>
        <end position="108"/>
    </location>
</feature>
<feature type="compositionally biased region" description="Basic residues" evidence="6">
    <location>
        <begin position="52"/>
        <end position="66"/>
    </location>
</feature>
<comment type="similarity">
    <text evidence="1">Belongs to the helicase family. RecQ subfamily.</text>
</comment>
<evidence type="ECO:0000256" key="5">
    <source>
        <dbReference type="ARBA" id="ARBA00034808"/>
    </source>
</evidence>
<dbReference type="SUPFAM" id="SSF52540">
    <property type="entry name" value="P-loop containing nucleoside triphosphate hydrolases"/>
    <property type="match status" value="1"/>
</dbReference>
<feature type="non-terminal residue" evidence="8">
    <location>
        <position position="383"/>
    </location>
</feature>
<dbReference type="PANTHER" id="PTHR13710">
    <property type="entry name" value="DNA HELICASE RECQ FAMILY MEMBER"/>
    <property type="match status" value="1"/>
</dbReference>
<dbReference type="Gene3D" id="3.40.50.300">
    <property type="entry name" value="P-loop containing nucleotide triphosphate hydrolases"/>
    <property type="match status" value="1"/>
</dbReference>
<dbReference type="InterPro" id="IPR014001">
    <property type="entry name" value="Helicase_ATP-bd"/>
</dbReference>
<evidence type="ECO:0000256" key="6">
    <source>
        <dbReference type="SAM" id="MobiDB-lite"/>
    </source>
</evidence>
<dbReference type="EMBL" id="CAJHJG010005708">
    <property type="protein sequence ID" value="CAD6952027.1"/>
    <property type="molecule type" value="Genomic_DNA"/>
</dbReference>
<comment type="catalytic activity">
    <reaction evidence="4">
        <text>Couples ATP hydrolysis with the unwinding of duplex DNA by translocating in the 3'-5' direction.</text>
        <dbReference type="EC" id="5.6.2.4"/>
    </reaction>
</comment>
<protein>
    <recommendedName>
        <fullName evidence="5">DNA 3'-5' helicase</fullName>
        <ecNumber evidence="5">5.6.2.4</ecNumber>
    </recommendedName>
</protein>